<dbReference type="GO" id="GO:0000981">
    <property type="term" value="F:DNA-binding transcription factor activity, RNA polymerase II-specific"/>
    <property type="evidence" value="ECO:0007669"/>
    <property type="project" value="TreeGrafter"/>
</dbReference>
<evidence type="ECO:0000256" key="8">
    <source>
        <dbReference type="ARBA" id="ARBA00023242"/>
    </source>
</evidence>
<dbReference type="STRING" id="8153.ENSHBUP00000013881"/>
<dbReference type="GeneTree" id="ENSGT00940000157038"/>
<feature type="compositionally biased region" description="Polar residues" evidence="10">
    <location>
        <begin position="10"/>
        <end position="19"/>
    </location>
</feature>
<comment type="similarity">
    <text evidence="2">Belongs to the TCF/LEF family.</text>
</comment>
<evidence type="ECO:0000313" key="14">
    <source>
        <dbReference type="Proteomes" id="UP000264840"/>
    </source>
</evidence>
<keyword evidence="14" id="KW-1185">Reference proteome</keyword>
<dbReference type="Gene3D" id="1.10.30.10">
    <property type="entry name" value="High mobility group box domain"/>
    <property type="match status" value="1"/>
</dbReference>
<comment type="subcellular location">
    <subcellularLocation>
        <location evidence="1">Nucleus</location>
    </subcellularLocation>
</comment>
<accession>A0A3Q3C4Z0</accession>
<reference evidence="13" key="1">
    <citation type="submission" date="2025-08" db="UniProtKB">
        <authorList>
            <consortium name="Ensembl"/>
        </authorList>
    </citation>
    <scope>IDENTIFICATION</scope>
</reference>
<keyword evidence="11" id="KW-0812">Transmembrane</keyword>
<dbReference type="Proteomes" id="UP000264840">
    <property type="component" value="Unplaced"/>
</dbReference>
<sequence>MDIRDENNHISETMQSEEAPSTPEDAAVGILGQTSYPLPPPPFPTGTPAPPQPASDPQTGGFFSHIPPEPAAPVTQQLVPLMVSAPAHLYSQPGTDSQGQLRHPEVVTGLIEVLLIKMFKSVGLITLLSASLYFTFLPLMVPPYIQFHSFTHVFKLLLLTAVHNANMCTDSVFYSCRKRKCEAQQDADRLYIKKPPNAFMLYLKEQRPKVTAELNITGSAAVNAAVAKRWRSLSKDQQAKYFDQAESERCRHATEHPDWSTKENYGKKRKRTRNRTSSTGERRFLGITTFFHVKCDEKKTEIC</sequence>
<feature type="transmembrane region" description="Helical" evidence="11">
    <location>
        <begin position="122"/>
        <end position="141"/>
    </location>
</feature>
<evidence type="ECO:0000259" key="12">
    <source>
        <dbReference type="PROSITE" id="PS50118"/>
    </source>
</evidence>
<dbReference type="GO" id="GO:1990907">
    <property type="term" value="C:beta-catenin-TCF complex"/>
    <property type="evidence" value="ECO:0007669"/>
    <property type="project" value="TreeGrafter"/>
</dbReference>
<organism evidence="13 14">
    <name type="scientific">Haplochromis burtoni</name>
    <name type="common">Burton's mouthbrooder</name>
    <name type="synonym">Chromis burtoni</name>
    <dbReference type="NCBI Taxonomy" id="8153"/>
    <lineage>
        <taxon>Eukaryota</taxon>
        <taxon>Metazoa</taxon>
        <taxon>Chordata</taxon>
        <taxon>Craniata</taxon>
        <taxon>Vertebrata</taxon>
        <taxon>Euteleostomi</taxon>
        <taxon>Actinopterygii</taxon>
        <taxon>Neopterygii</taxon>
        <taxon>Teleostei</taxon>
        <taxon>Neoteleostei</taxon>
        <taxon>Acanthomorphata</taxon>
        <taxon>Ovalentaria</taxon>
        <taxon>Cichlomorphae</taxon>
        <taxon>Cichliformes</taxon>
        <taxon>Cichlidae</taxon>
        <taxon>African cichlids</taxon>
        <taxon>Pseudocrenilabrinae</taxon>
        <taxon>Haplochromini</taxon>
        <taxon>Haplochromis</taxon>
    </lineage>
</organism>
<proteinExistence type="inferred from homology"/>
<feature type="domain" description="HMG box" evidence="12">
    <location>
        <begin position="192"/>
        <end position="260"/>
    </location>
</feature>
<dbReference type="InterPro" id="IPR024940">
    <property type="entry name" value="TCF/LEF"/>
</dbReference>
<dbReference type="Pfam" id="PF00505">
    <property type="entry name" value="HMG_box"/>
    <property type="match status" value="1"/>
</dbReference>
<dbReference type="GO" id="GO:0000785">
    <property type="term" value="C:chromatin"/>
    <property type="evidence" value="ECO:0007669"/>
    <property type="project" value="TreeGrafter"/>
</dbReference>
<protein>
    <recommendedName>
        <fullName evidence="12">HMG box domain-containing protein</fullName>
    </recommendedName>
</protein>
<dbReference type="GO" id="GO:0000978">
    <property type="term" value="F:RNA polymerase II cis-regulatory region sequence-specific DNA binding"/>
    <property type="evidence" value="ECO:0007669"/>
    <property type="project" value="TreeGrafter"/>
</dbReference>
<keyword evidence="6" id="KW-0010">Activator</keyword>
<keyword evidence="11" id="KW-0472">Membrane</keyword>
<dbReference type="PANTHER" id="PTHR10373:SF38">
    <property type="entry name" value="PROTEIN PANGOLIN, ISOFORM J"/>
    <property type="match status" value="1"/>
</dbReference>
<feature type="region of interest" description="Disordered" evidence="10">
    <location>
        <begin position="253"/>
        <end position="279"/>
    </location>
</feature>
<dbReference type="SMART" id="SM00398">
    <property type="entry name" value="HMG"/>
    <property type="match status" value="1"/>
</dbReference>
<dbReference type="InterPro" id="IPR036910">
    <property type="entry name" value="HMG_box_dom_sf"/>
</dbReference>
<dbReference type="Ensembl" id="ENSHBUT00000021719.1">
    <property type="protein sequence ID" value="ENSHBUP00000013881.1"/>
    <property type="gene ID" value="ENSHBUG00000015705.1"/>
</dbReference>
<dbReference type="PANTHER" id="PTHR10373">
    <property type="entry name" value="TRANSCRIPTION FACTOR 7 FAMILY MEMBER"/>
    <property type="match status" value="1"/>
</dbReference>
<evidence type="ECO:0000256" key="11">
    <source>
        <dbReference type="SAM" id="Phobius"/>
    </source>
</evidence>
<evidence type="ECO:0000256" key="1">
    <source>
        <dbReference type="ARBA" id="ARBA00004123"/>
    </source>
</evidence>
<dbReference type="InterPro" id="IPR009071">
    <property type="entry name" value="HMG_box_dom"/>
</dbReference>
<name>A0A3Q3C4Z0_HAPBU</name>
<keyword evidence="8 9" id="KW-0539">Nucleus</keyword>
<dbReference type="PROSITE" id="PS50118">
    <property type="entry name" value="HMG_BOX_2"/>
    <property type="match status" value="1"/>
</dbReference>
<dbReference type="AlphaFoldDB" id="A0A3Q3C4Z0"/>
<evidence type="ECO:0000256" key="7">
    <source>
        <dbReference type="ARBA" id="ARBA00023163"/>
    </source>
</evidence>
<dbReference type="SUPFAM" id="SSF47095">
    <property type="entry name" value="HMG-box"/>
    <property type="match status" value="1"/>
</dbReference>
<evidence type="ECO:0000256" key="4">
    <source>
        <dbReference type="ARBA" id="ARBA00023015"/>
    </source>
</evidence>
<dbReference type="FunFam" id="1.10.30.10:FF:000001">
    <property type="entry name" value="transcription factor 7 isoform X2"/>
    <property type="match status" value="1"/>
</dbReference>
<keyword evidence="5 9" id="KW-0238">DNA-binding</keyword>
<evidence type="ECO:0000313" key="13">
    <source>
        <dbReference type="Ensembl" id="ENSHBUP00000013881.1"/>
    </source>
</evidence>
<feature type="compositionally biased region" description="Pro residues" evidence="10">
    <location>
        <begin position="37"/>
        <end position="54"/>
    </location>
</feature>
<reference evidence="13" key="2">
    <citation type="submission" date="2025-09" db="UniProtKB">
        <authorList>
            <consortium name="Ensembl"/>
        </authorList>
    </citation>
    <scope>IDENTIFICATION</scope>
</reference>
<keyword evidence="11" id="KW-1133">Transmembrane helix</keyword>
<dbReference type="OMA" id="RCRHATE"/>
<evidence type="ECO:0000256" key="3">
    <source>
        <dbReference type="ARBA" id="ARBA00022687"/>
    </source>
</evidence>
<dbReference type="GO" id="GO:0060070">
    <property type="term" value="P:canonical Wnt signaling pathway"/>
    <property type="evidence" value="ECO:0007669"/>
    <property type="project" value="TreeGrafter"/>
</dbReference>
<feature type="region of interest" description="Disordered" evidence="10">
    <location>
        <begin position="1"/>
        <end position="62"/>
    </location>
</feature>
<feature type="compositionally biased region" description="Basic and acidic residues" evidence="10">
    <location>
        <begin position="253"/>
        <end position="266"/>
    </location>
</feature>
<evidence type="ECO:0000256" key="9">
    <source>
        <dbReference type="PROSITE-ProRule" id="PRU00267"/>
    </source>
</evidence>
<keyword evidence="3" id="KW-0879">Wnt signaling pathway</keyword>
<keyword evidence="4" id="KW-0805">Transcription regulation</keyword>
<evidence type="ECO:0000256" key="10">
    <source>
        <dbReference type="SAM" id="MobiDB-lite"/>
    </source>
</evidence>
<evidence type="ECO:0000256" key="2">
    <source>
        <dbReference type="ARBA" id="ARBA00006569"/>
    </source>
</evidence>
<evidence type="ECO:0000256" key="5">
    <source>
        <dbReference type="ARBA" id="ARBA00023125"/>
    </source>
</evidence>
<feature type="DNA-binding region" description="HMG box" evidence="9">
    <location>
        <begin position="192"/>
        <end position="260"/>
    </location>
</feature>
<keyword evidence="7" id="KW-0804">Transcription</keyword>
<evidence type="ECO:0000256" key="6">
    <source>
        <dbReference type="ARBA" id="ARBA00023159"/>
    </source>
</evidence>